<protein>
    <submittedName>
        <fullName evidence="3">Xylose isomerase-like TIM barrel</fullName>
    </submittedName>
</protein>
<dbReference type="InterPro" id="IPR036237">
    <property type="entry name" value="Xyl_isomerase-like_sf"/>
</dbReference>
<organism evidence="3 4">
    <name type="scientific">Occultella aeris</name>
    <dbReference type="NCBI Taxonomy" id="2761496"/>
    <lineage>
        <taxon>Bacteria</taxon>
        <taxon>Bacillati</taxon>
        <taxon>Actinomycetota</taxon>
        <taxon>Actinomycetes</taxon>
        <taxon>Micrococcales</taxon>
        <taxon>Ruaniaceae</taxon>
        <taxon>Occultella</taxon>
    </lineage>
</organism>
<dbReference type="PANTHER" id="PTHR12110:SF21">
    <property type="entry name" value="XYLOSE ISOMERASE-LIKE TIM BARREL DOMAIN-CONTAINING PROTEIN"/>
    <property type="match status" value="1"/>
</dbReference>
<dbReference type="Pfam" id="PF01261">
    <property type="entry name" value="AP_endonuc_2"/>
    <property type="match status" value="1"/>
</dbReference>
<dbReference type="PANTHER" id="PTHR12110">
    <property type="entry name" value="HYDROXYPYRUVATE ISOMERASE"/>
    <property type="match status" value="1"/>
</dbReference>
<dbReference type="EMBL" id="CACRYJ010000035">
    <property type="protein sequence ID" value="VZO37626.1"/>
    <property type="molecule type" value="Genomic_DNA"/>
</dbReference>
<evidence type="ECO:0000313" key="4">
    <source>
        <dbReference type="Proteomes" id="UP000419743"/>
    </source>
</evidence>
<keyword evidence="4" id="KW-1185">Reference proteome</keyword>
<sequence length="289" mass="30485">MSGRPWRLGASTLGAPGDDLAAVIDVLTRHDVDVVELRAAPDALVHIGLTTAERTRIRAELEAAGIEVLAVASGIRAGADTDDESVVAALIAHLHLAADLGSGFLRVFPGAPAHPAGKDELPRLLEDTATADARIVRRLAAALPVATDLGVRPLLETHDSHPRGVDLARALDLLGAADPDHRVGVIWDALHPWRVGEHPADTAAALLPHLRDGRGYVQIKDTVSAADTTPVLQGTGVVPMDEVLELLAEGGYHGPVSLEWERTWYPQVEPLDEALGAAAAAVASWRVRT</sequence>
<dbReference type="SUPFAM" id="SSF51658">
    <property type="entry name" value="Xylose isomerase-like"/>
    <property type="match status" value="1"/>
</dbReference>
<comment type="caution">
    <text evidence="3">The sequence shown here is derived from an EMBL/GenBank/DDBJ whole genome shotgun (WGS) entry which is preliminary data.</text>
</comment>
<reference evidence="3 4" key="1">
    <citation type="submission" date="2019-11" db="EMBL/GenBank/DDBJ databases">
        <authorList>
            <person name="Criscuolo A."/>
        </authorList>
    </citation>
    <scope>NUCLEOTIDE SEQUENCE [LARGE SCALE GENOMIC DNA]</scope>
    <source>
        <strain evidence="3">CIP111667</strain>
    </source>
</reference>
<dbReference type="AlphaFoldDB" id="A0A7M4DKF7"/>
<name>A0A7M4DKF7_9MICO</name>
<evidence type="ECO:0000256" key="1">
    <source>
        <dbReference type="ARBA" id="ARBA00023277"/>
    </source>
</evidence>
<accession>A0A7M4DKF7</accession>
<proteinExistence type="predicted"/>
<dbReference type="InterPro" id="IPR013022">
    <property type="entry name" value="Xyl_isomerase-like_TIM-brl"/>
</dbReference>
<dbReference type="RefSeq" id="WP_156741362.1">
    <property type="nucleotide sequence ID" value="NZ_CACRYJ010000035.1"/>
</dbReference>
<evidence type="ECO:0000313" key="3">
    <source>
        <dbReference type="EMBL" id="VZO37626.1"/>
    </source>
</evidence>
<dbReference type="InterPro" id="IPR050312">
    <property type="entry name" value="IolE/XylAMocC-like"/>
</dbReference>
<gene>
    <name evidence="3" type="ORF">HALOF300_02620</name>
</gene>
<keyword evidence="1" id="KW-0119">Carbohydrate metabolism</keyword>
<feature type="domain" description="Xylose isomerase-like TIM barrel" evidence="2">
    <location>
        <begin position="27"/>
        <end position="275"/>
    </location>
</feature>
<evidence type="ECO:0000259" key="2">
    <source>
        <dbReference type="Pfam" id="PF01261"/>
    </source>
</evidence>
<dbReference type="Gene3D" id="3.20.20.150">
    <property type="entry name" value="Divalent-metal-dependent TIM barrel enzymes"/>
    <property type="match status" value="1"/>
</dbReference>
<keyword evidence="3" id="KW-0413">Isomerase</keyword>
<dbReference type="GO" id="GO:0016853">
    <property type="term" value="F:isomerase activity"/>
    <property type="evidence" value="ECO:0007669"/>
    <property type="project" value="UniProtKB-KW"/>
</dbReference>
<dbReference type="Proteomes" id="UP000419743">
    <property type="component" value="Unassembled WGS sequence"/>
</dbReference>